<feature type="region of interest" description="Disordered" evidence="1">
    <location>
        <begin position="26"/>
        <end position="63"/>
    </location>
</feature>
<comment type="caution">
    <text evidence="2">The sequence shown here is derived from an EMBL/GenBank/DDBJ whole genome shotgun (WGS) entry which is preliminary data.</text>
</comment>
<name>A0A246DZE5_9HYPH</name>
<organism evidence="2 3">
    <name type="scientific">Rhizobium esperanzae</name>
    <dbReference type="NCBI Taxonomy" id="1967781"/>
    <lineage>
        <taxon>Bacteria</taxon>
        <taxon>Pseudomonadati</taxon>
        <taxon>Pseudomonadota</taxon>
        <taxon>Alphaproteobacteria</taxon>
        <taxon>Hyphomicrobiales</taxon>
        <taxon>Rhizobiaceae</taxon>
        <taxon>Rhizobium/Agrobacterium group</taxon>
        <taxon>Rhizobium</taxon>
    </lineage>
</organism>
<feature type="compositionally biased region" description="Basic and acidic residues" evidence="1">
    <location>
        <begin position="52"/>
        <end position="63"/>
    </location>
</feature>
<evidence type="ECO:0000313" key="3">
    <source>
        <dbReference type="Proteomes" id="UP000197269"/>
    </source>
</evidence>
<sequence>MRIRKGDLTRRLQTYLNSIGHMPIGLVPDRGASRPGSDHKDNKTSSAILTEETGRREEEPICM</sequence>
<protein>
    <submittedName>
        <fullName evidence="2">Uncharacterized protein</fullName>
    </submittedName>
</protein>
<dbReference type="EMBL" id="MXPU01000006">
    <property type="protein sequence ID" value="OWO94902.1"/>
    <property type="molecule type" value="Genomic_DNA"/>
</dbReference>
<proteinExistence type="predicted"/>
<evidence type="ECO:0000313" key="2">
    <source>
        <dbReference type="EMBL" id="OWO94902.1"/>
    </source>
</evidence>
<accession>A0A246DZE5</accession>
<gene>
    <name evidence="2" type="ORF">B5E41_10860</name>
</gene>
<evidence type="ECO:0000256" key="1">
    <source>
        <dbReference type="SAM" id="MobiDB-lite"/>
    </source>
</evidence>
<reference evidence="2 3" key="1">
    <citation type="submission" date="2017-03" db="EMBL/GenBank/DDBJ databases">
        <title>Genome of strain Rhizobium sp. CNPSo 668.</title>
        <authorList>
            <person name="Ribeiro R."/>
        </authorList>
    </citation>
    <scope>NUCLEOTIDE SEQUENCE [LARGE SCALE GENOMIC DNA]</scope>
    <source>
        <strain evidence="2 3">CNPSo 668</strain>
    </source>
</reference>
<dbReference type="AlphaFoldDB" id="A0A246DZE5"/>
<dbReference type="Proteomes" id="UP000197269">
    <property type="component" value="Unassembled WGS sequence"/>
</dbReference>